<dbReference type="Proteomes" id="UP000321367">
    <property type="component" value="Unassembled WGS sequence"/>
</dbReference>
<dbReference type="Pfam" id="PF14437">
    <property type="entry name" value="MafB19-deam"/>
    <property type="match status" value="1"/>
</dbReference>
<dbReference type="PANTHER" id="PTHR11079">
    <property type="entry name" value="CYTOSINE DEAMINASE FAMILY MEMBER"/>
    <property type="match status" value="1"/>
</dbReference>
<protein>
    <submittedName>
        <fullName evidence="2">Nucleoside deaminase</fullName>
    </submittedName>
</protein>
<evidence type="ECO:0000313" key="3">
    <source>
        <dbReference type="Proteomes" id="UP000321367"/>
    </source>
</evidence>
<dbReference type="OrthoDB" id="9802676at2"/>
<dbReference type="InterPro" id="IPR016193">
    <property type="entry name" value="Cytidine_deaminase-like"/>
</dbReference>
<dbReference type="AlphaFoldDB" id="A0A5C6ZWT2"/>
<accession>A0A5C6ZWT2</accession>
<dbReference type="RefSeq" id="WP_146930261.1">
    <property type="nucleotide sequence ID" value="NZ_CBCSHZ010000003.1"/>
</dbReference>
<dbReference type="EMBL" id="VORY01000003">
    <property type="protein sequence ID" value="TXD94782.1"/>
    <property type="molecule type" value="Genomic_DNA"/>
</dbReference>
<dbReference type="GO" id="GO:0046872">
    <property type="term" value="F:metal ion binding"/>
    <property type="evidence" value="ECO:0007669"/>
    <property type="project" value="UniProtKB-KW"/>
</dbReference>
<organism evidence="2 3">
    <name type="scientific">Gillisia hiemivivida</name>
    <dbReference type="NCBI Taxonomy" id="291190"/>
    <lineage>
        <taxon>Bacteria</taxon>
        <taxon>Pseudomonadati</taxon>
        <taxon>Bacteroidota</taxon>
        <taxon>Flavobacteriia</taxon>
        <taxon>Flavobacteriales</taxon>
        <taxon>Flavobacteriaceae</taxon>
        <taxon>Gillisia</taxon>
    </lineage>
</organism>
<feature type="domain" description="CMP/dCMP-type deaminase" evidence="1">
    <location>
        <begin position="2"/>
        <end position="125"/>
    </location>
</feature>
<sequence length="167" mass="18582">MKRNENLSGEDLKHLKHCLALAEEALNAGDEPFGSILINQKNEVIATARNRVNEINVLAHPEIELANWAAQNLSAEERKNTTIYTSGEHCPMCAAAHGWVGLGEIVYLSSAEQLGKWLEEINAKPVPINFIPIEKIIKNCVIKGPANGELLQKIKNLQLKYHKNNLE</sequence>
<comment type="caution">
    <text evidence="2">The sequence shown here is derived from an EMBL/GenBank/DDBJ whole genome shotgun (WGS) entry which is preliminary data.</text>
</comment>
<evidence type="ECO:0000259" key="1">
    <source>
        <dbReference type="PROSITE" id="PS51747"/>
    </source>
</evidence>
<dbReference type="GO" id="GO:0052717">
    <property type="term" value="F:tRNA-specific adenosine-34 deaminase activity"/>
    <property type="evidence" value="ECO:0007669"/>
    <property type="project" value="UniProtKB-EC"/>
</dbReference>
<keyword evidence="3" id="KW-1185">Reference proteome</keyword>
<dbReference type="Gene3D" id="3.40.140.10">
    <property type="entry name" value="Cytidine Deaminase, domain 2"/>
    <property type="match status" value="1"/>
</dbReference>
<dbReference type="InterPro" id="IPR058535">
    <property type="entry name" value="MafB19-deam"/>
</dbReference>
<dbReference type="CDD" id="cd01285">
    <property type="entry name" value="nucleoside_deaminase"/>
    <property type="match status" value="1"/>
</dbReference>
<dbReference type="SUPFAM" id="SSF53927">
    <property type="entry name" value="Cytidine deaminase-like"/>
    <property type="match status" value="1"/>
</dbReference>
<gene>
    <name evidence="2" type="ORF">ES724_04725</name>
</gene>
<proteinExistence type="predicted"/>
<dbReference type="GO" id="GO:0002100">
    <property type="term" value="P:tRNA wobble adenosine to inosine editing"/>
    <property type="evidence" value="ECO:0007669"/>
    <property type="project" value="InterPro"/>
</dbReference>
<dbReference type="PANTHER" id="PTHR11079:SF179">
    <property type="entry name" value="TRNA(ADENINE(34)) DEAMINASE, CHLOROPLASTIC"/>
    <property type="match status" value="1"/>
</dbReference>
<name>A0A5C6ZWT2_9FLAO</name>
<dbReference type="PROSITE" id="PS51747">
    <property type="entry name" value="CYT_DCMP_DEAMINASES_2"/>
    <property type="match status" value="1"/>
</dbReference>
<dbReference type="InterPro" id="IPR002125">
    <property type="entry name" value="CMP_dCMP_dom"/>
</dbReference>
<reference evidence="2 3" key="1">
    <citation type="submission" date="2019-08" db="EMBL/GenBank/DDBJ databases">
        <title>Genome sequence of Gillisia hiemivivida IC154 (type strain).</title>
        <authorList>
            <person name="Bowman J.P."/>
        </authorList>
    </citation>
    <scope>NUCLEOTIDE SEQUENCE [LARGE SCALE GENOMIC DNA]</scope>
    <source>
        <strain evidence="2 3">IC154</strain>
    </source>
</reference>
<evidence type="ECO:0000313" key="2">
    <source>
        <dbReference type="EMBL" id="TXD94782.1"/>
    </source>
</evidence>